<evidence type="ECO:0000256" key="2">
    <source>
        <dbReference type="ARBA" id="ARBA00022723"/>
    </source>
</evidence>
<dbReference type="GO" id="GO:0016791">
    <property type="term" value="F:phosphatase activity"/>
    <property type="evidence" value="ECO:0007669"/>
    <property type="project" value="TreeGrafter"/>
</dbReference>
<protein>
    <submittedName>
        <fullName evidence="5">Hydrolase</fullName>
    </submittedName>
</protein>
<reference evidence="5 6" key="1">
    <citation type="submission" date="2013-06" db="EMBL/GenBank/DDBJ databases">
        <title>Rumen cellulosomics: divergent fiber-degrading strategies revealed by comparative genome-wide analysis of six Ruminococcal strains.</title>
        <authorList>
            <person name="Dassa B."/>
            <person name="Borovok I."/>
            <person name="Lamed R."/>
            <person name="Flint H."/>
            <person name="Yeoman C.J."/>
            <person name="White B."/>
            <person name="Bayer E.A."/>
        </authorList>
    </citation>
    <scope>NUCLEOTIDE SEQUENCE [LARGE SCALE GENOMIC DNA]</scope>
    <source>
        <strain evidence="5 6">SY3</strain>
    </source>
</reference>
<dbReference type="Gene3D" id="3.40.50.1000">
    <property type="entry name" value="HAD superfamily/HAD-like"/>
    <property type="match status" value="1"/>
</dbReference>
<keyword evidence="4" id="KW-0460">Magnesium</keyword>
<sequence>MMKTQWIFFDIGSTLIDETKAYEHRIYDAIEGTDITYEQFNKMRKYYASKNLRGDIEAIEYFGLKRTHWHSEDEYPYPDAEKVLAYLHGKGYKLGVIANQSPGTEERLQSWGLLKYFSTVAASAELGISKPDKKIFLKALEISHCSPENAAMIGDRLDNDICPAMALGMKTVWMKQGISAYQQLDNNGSAPDHIIKSLIELTEIF</sequence>
<dbReference type="PATRIC" id="fig|1341156.4.peg.552"/>
<organism evidence="5 6">
    <name type="scientific">Ruminococcus albus SY3</name>
    <dbReference type="NCBI Taxonomy" id="1341156"/>
    <lineage>
        <taxon>Bacteria</taxon>
        <taxon>Bacillati</taxon>
        <taxon>Bacillota</taxon>
        <taxon>Clostridia</taxon>
        <taxon>Eubacteriales</taxon>
        <taxon>Oscillospiraceae</taxon>
        <taxon>Ruminococcus</taxon>
    </lineage>
</organism>
<proteinExistence type="predicted"/>
<dbReference type="Proteomes" id="UP000021369">
    <property type="component" value="Unassembled WGS sequence"/>
</dbReference>
<dbReference type="InterPro" id="IPR051400">
    <property type="entry name" value="HAD-like_hydrolase"/>
</dbReference>
<dbReference type="GO" id="GO:0044281">
    <property type="term" value="P:small molecule metabolic process"/>
    <property type="evidence" value="ECO:0007669"/>
    <property type="project" value="UniProtKB-ARBA"/>
</dbReference>
<evidence type="ECO:0000313" key="5">
    <source>
        <dbReference type="EMBL" id="EXM40879.1"/>
    </source>
</evidence>
<evidence type="ECO:0000256" key="4">
    <source>
        <dbReference type="ARBA" id="ARBA00022842"/>
    </source>
</evidence>
<dbReference type="NCBIfam" id="TIGR01549">
    <property type="entry name" value="HAD-SF-IA-v1"/>
    <property type="match status" value="1"/>
</dbReference>
<dbReference type="GO" id="GO:0046872">
    <property type="term" value="F:metal ion binding"/>
    <property type="evidence" value="ECO:0007669"/>
    <property type="project" value="UniProtKB-KW"/>
</dbReference>
<dbReference type="InterPro" id="IPR023214">
    <property type="entry name" value="HAD_sf"/>
</dbReference>
<dbReference type="Pfam" id="PF13419">
    <property type="entry name" value="HAD_2"/>
    <property type="match status" value="1"/>
</dbReference>
<comment type="cofactor">
    <cofactor evidence="1">
        <name>Mg(2+)</name>
        <dbReference type="ChEBI" id="CHEBI:18420"/>
    </cofactor>
</comment>
<evidence type="ECO:0000256" key="3">
    <source>
        <dbReference type="ARBA" id="ARBA00022801"/>
    </source>
</evidence>
<gene>
    <name evidence="5" type="ORF">RASY3_04190</name>
</gene>
<evidence type="ECO:0000313" key="6">
    <source>
        <dbReference type="Proteomes" id="UP000021369"/>
    </source>
</evidence>
<dbReference type="InterPro" id="IPR041492">
    <property type="entry name" value="HAD_2"/>
</dbReference>
<dbReference type="SFLD" id="SFLDG01129">
    <property type="entry name" value="C1.5:_HAD__Beta-PGM__Phosphata"/>
    <property type="match status" value="1"/>
</dbReference>
<comment type="caution">
    <text evidence="5">The sequence shown here is derived from an EMBL/GenBank/DDBJ whole genome shotgun (WGS) entry which is preliminary data.</text>
</comment>
<dbReference type="EMBL" id="JEOB01000001">
    <property type="protein sequence ID" value="EXM40879.1"/>
    <property type="molecule type" value="Genomic_DNA"/>
</dbReference>
<accession>A0A011UJP6</accession>
<evidence type="ECO:0000256" key="1">
    <source>
        <dbReference type="ARBA" id="ARBA00001946"/>
    </source>
</evidence>
<name>A0A011UJP6_RUMAL</name>
<keyword evidence="2" id="KW-0479">Metal-binding</keyword>
<dbReference type="InterPro" id="IPR036412">
    <property type="entry name" value="HAD-like_sf"/>
</dbReference>
<dbReference type="SFLD" id="SFLDS00003">
    <property type="entry name" value="Haloacid_Dehalogenase"/>
    <property type="match status" value="1"/>
</dbReference>
<dbReference type="PANTHER" id="PTHR46470:SF2">
    <property type="entry name" value="GLYCERALDEHYDE 3-PHOSPHATE PHOSPHATASE"/>
    <property type="match status" value="1"/>
</dbReference>
<dbReference type="InterPro" id="IPR006439">
    <property type="entry name" value="HAD-SF_hydro_IA"/>
</dbReference>
<dbReference type="PANTHER" id="PTHR46470">
    <property type="entry name" value="N-ACYLNEURAMINATE-9-PHOSPHATASE"/>
    <property type="match status" value="1"/>
</dbReference>
<dbReference type="Gene3D" id="1.10.150.520">
    <property type="match status" value="1"/>
</dbReference>
<keyword evidence="6" id="KW-1185">Reference proteome</keyword>
<keyword evidence="3 5" id="KW-0378">Hydrolase</keyword>
<dbReference type="SUPFAM" id="SSF56784">
    <property type="entry name" value="HAD-like"/>
    <property type="match status" value="1"/>
</dbReference>
<dbReference type="AlphaFoldDB" id="A0A011UJP6"/>
<dbReference type="NCBIfam" id="TIGR01509">
    <property type="entry name" value="HAD-SF-IA-v3"/>
    <property type="match status" value="1"/>
</dbReference>